<name>A0A1C3EQK1_9PLAN</name>
<gene>
    <name evidence="2" type="ORF">A6X21_17140</name>
</gene>
<reference evidence="2 3" key="1">
    <citation type="submission" date="2016-05" db="EMBL/GenBank/DDBJ databases">
        <title>Genomic and physiological characterization of Planctopirus sp. isolated from fresh water lake.</title>
        <authorList>
            <person name="Subhash Y."/>
            <person name="Ramana C."/>
        </authorList>
    </citation>
    <scope>NUCLEOTIDE SEQUENCE [LARGE SCALE GENOMIC DNA]</scope>
    <source>
        <strain evidence="2 3">JC280</strain>
    </source>
</reference>
<protein>
    <recommendedName>
        <fullName evidence="1">Probable zinc-binding domain-containing protein</fullName>
    </recommendedName>
</protein>
<dbReference type="OrthoDB" id="289270at2"/>
<keyword evidence="3" id="KW-1185">Reference proteome</keyword>
<feature type="domain" description="Probable zinc-binding" evidence="1">
    <location>
        <begin position="76"/>
        <end position="124"/>
    </location>
</feature>
<dbReference type="EMBL" id="LYDR01000033">
    <property type="protein sequence ID" value="ODA35528.1"/>
    <property type="molecule type" value="Genomic_DNA"/>
</dbReference>
<sequence>MHRRKHRIAQLTRPLDLVKHPLYREPADALRETLVELSRSSGFWKYAQAVGWIDAPVPADPSQINRCMFSFAYYYDVLKQCRDCQRDFIFYAKEQKYWFETLKLPLEADAVRCVGCRRRKRKQSQAHQRYSVLAGKASLGDQELEELAGLFLGLWNSGQRMSPQKLAAIYGRCRRQIPESDVAREAETLHREINCEKED</sequence>
<proteinExistence type="predicted"/>
<evidence type="ECO:0000313" key="3">
    <source>
        <dbReference type="Proteomes" id="UP000094828"/>
    </source>
</evidence>
<dbReference type="AlphaFoldDB" id="A0A1C3EQK1"/>
<dbReference type="Proteomes" id="UP000094828">
    <property type="component" value="Unassembled WGS sequence"/>
</dbReference>
<comment type="caution">
    <text evidence="2">The sequence shown here is derived from an EMBL/GenBank/DDBJ whole genome shotgun (WGS) entry which is preliminary data.</text>
</comment>
<organism evidence="2 3">
    <name type="scientific">Planctopirus hydrillae</name>
    <dbReference type="NCBI Taxonomy" id="1841610"/>
    <lineage>
        <taxon>Bacteria</taxon>
        <taxon>Pseudomonadati</taxon>
        <taxon>Planctomycetota</taxon>
        <taxon>Planctomycetia</taxon>
        <taxon>Planctomycetales</taxon>
        <taxon>Planctomycetaceae</taxon>
        <taxon>Planctopirus</taxon>
    </lineage>
</organism>
<dbReference type="InterPro" id="IPR025306">
    <property type="entry name" value="Zn-bnd_dom_prob"/>
</dbReference>
<evidence type="ECO:0000259" key="1">
    <source>
        <dbReference type="Pfam" id="PF13451"/>
    </source>
</evidence>
<dbReference type="Pfam" id="PF13451">
    <property type="entry name" value="zf_Tbcl"/>
    <property type="match status" value="1"/>
</dbReference>
<evidence type="ECO:0000313" key="2">
    <source>
        <dbReference type="EMBL" id="ODA35528.1"/>
    </source>
</evidence>
<accession>A0A1C3EQK1</accession>